<protein>
    <submittedName>
        <fullName evidence="8">Aminotransferase class III-fold pyridoxal phosphate-dependent enzyme</fullName>
    </submittedName>
</protein>
<dbReference type="RefSeq" id="WP_348949872.1">
    <property type="nucleotide sequence ID" value="NZ_JBDZYD010000004.1"/>
</dbReference>
<dbReference type="Gene3D" id="3.30.559.10">
    <property type="entry name" value="Chloramphenicol acetyltransferase-like domain"/>
    <property type="match status" value="1"/>
</dbReference>
<dbReference type="SUPFAM" id="SSF53383">
    <property type="entry name" value="PLP-dependent transferases"/>
    <property type="match status" value="1"/>
</dbReference>
<dbReference type="InterPro" id="IPR001242">
    <property type="entry name" value="Condensation_dom"/>
</dbReference>
<comment type="caution">
    <text evidence="8">The sequence shown here is derived from an EMBL/GenBank/DDBJ whole genome shotgun (WGS) entry which is preliminary data.</text>
</comment>
<accession>A0ABV0LBI2</accession>
<comment type="cofactor">
    <cofactor evidence="1">
        <name>pyridoxal 5'-phosphate</name>
        <dbReference type="ChEBI" id="CHEBI:597326"/>
    </cofactor>
</comment>
<keyword evidence="8" id="KW-0032">Aminotransferase</keyword>
<dbReference type="InterPro" id="IPR023213">
    <property type="entry name" value="CAT-like_dom_sf"/>
</dbReference>
<feature type="domain" description="Carrier" evidence="7">
    <location>
        <begin position="1"/>
        <end position="77"/>
    </location>
</feature>
<dbReference type="PANTHER" id="PTHR43713:SF3">
    <property type="entry name" value="GLUTAMATE-1-SEMIALDEHYDE 2,1-AMINOMUTASE 1, CHLOROPLASTIC-RELATED"/>
    <property type="match status" value="1"/>
</dbReference>
<dbReference type="Gene3D" id="1.10.1200.10">
    <property type="entry name" value="ACP-like"/>
    <property type="match status" value="1"/>
</dbReference>
<keyword evidence="3" id="KW-0596">Phosphopantetheine</keyword>
<dbReference type="GO" id="GO:0008483">
    <property type="term" value="F:transaminase activity"/>
    <property type="evidence" value="ECO:0007669"/>
    <property type="project" value="UniProtKB-KW"/>
</dbReference>
<dbReference type="EMBL" id="JBDZYD010000004">
    <property type="protein sequence ID" value="MEQ0559640.1"/>
    <property type="molecule type" value="Genomic_DNA"/>
</dbReference>
<evidence type="ECO:0000259" key="7">
    <source>
        <dbReference type="PROSITE" id="PS50075"/>
    </source>
</evidence>
<keyword evidence="5" id="KW-0663">Pyridoxal phosphate</keyword>
<dbReference type="Gene3D" id="3.30.559.30">
    <property type="entry name" value="Nonribosomal peptide synthetase, condensation domain"/>
    <property type="match status" value="1"/>
</dbReference>
<organism evidence="8 9">
    <name type="scientific">Amycolatopsis melonis</name>
    <dbReference type="NCBI Taxonomy" id="3156488"/>
    <lineage>
        <taxon>Bacteria</taxon>
        <taxon>Bacillati</taxon>
        <taxon>Actinomycetota</taxon>
        <taxon>Actinomycetes</taxon>
        <taxon>Pseudonocardiales</taxon>
        <taxon>Pseudonocardiaceae</taxon>
        <taxon>Amycolatopsis</taxon>
    </lineage>
</organism>
<dbReference type="InterPro" id="IPR009081">
    <property type="entry name" value="PP-bd_ACP"/>
</dbReference>
<dbReference type="PROSITE" id="PS00012">
    <property type="entry name" value="PHOSPHOPANTETHEINE"/>
    <property type="match status" value="1"/>
</dbReference>
<name>A0ABV0LBI2_9PSEU</name>
<proteinExistence type="predicted"/>
<reference evidence="8 9" key="1">
    <citation type="submission" date="2024-05" db="EMBL/GenBank/DDBJ databases">
        <authorList>
            <person name="Zhao H."/>
            <person name="Xu Y."/>
            <person name="Lin S."/>
            <person name="Spain J.C."/>
            <person name="Zhou N.-Y."/>
        </authorList>
    </citation>
    <scope>NUCLEOTIDE SEQUENCE [LARGE SCALE GENOMIC DNA]</scope>
    <source>
        <strain evidence="8 9">NEAU-NG30</strain>
    </source>
</reference>
<evidence type="ECO:0000313" key="8">
    <source>
        <dbReference type="EMBL" id="MEQ0559640.1"/>
    </source>
</evidence>
<keyword evidence="6" id="KW-0045">Antibiotic biosynthesis</keyword>
<evidence type="ECO:0000313" key="9">
    <source>
        <dbReference type="Proteomes" id="UP001440984"/>
    </source>
</evidence>
<evidence type="ECO:0000256" key="5">
    <source>
        <dbReference type="ARBA" id="ARBA00022898"/>
    </source>
</evidence>
<comment type="cofactor">
    <cofactor evidence="2">
        <name>pantetheine 4'-phosphate</name>
        <dbReference type="ChEBI" id="CHEBI:47942"/>
    </cofactor>
</comment>
<dbReference type="Gene3D" id="3.90.1150.10">
    <property type="entry name" value="Aspartate Aminotransferase, domain 1"/>
    <property type="match status" value="1"/>
</dbReference>
<dbReference type="InterPro" id="IPR020806">
    <property type="entry name" value="PKS_PP-bd"/>
</dbReference>
<gene>
    <name evidence="8" type="ORF">ABJI51_11200</name>
</gene>
<keyword evidence="9" id="KW-1185">Reference proteome</keyword>
<dbReference type="CDD" id="cd00610">
    <property type="entry name" value="OAT_like"/>
    <property type="match status" value="1"/>
</dbReference>
<dbReference type="Gene3D" id="3.40.640.10">
    <property type="entry name" value="Type I PLP-dependent aspartate aminotransferase-like (Major domain)"/>
    <property type="match status" value="1"/>
</dbReference>
<dbReference type="InterPro" id="IPR015424">
    <property type="entry name" value="PyrdxlP-dep_Trfase"/>
</dbReference>
<keyword evidence="4" id="KW-0597">Phosphoprotein</keyword>
<evidence type="ECO:0000256" key="2">
    <source>
        <dbReference type="ARBA" id="ARBA00001957"/>
    </source>
</evidence>
<sequence>MQPLVPDVVALVGGYFDIRPDTLDPHVSFADLGADSMALLGLLRLVEERFGSRVSLRQLFGDIRTPAALAAHLAANTTAETPPEAVELPPVPDRTVPTTAVERLITEQLAVMRRQLELLAGGTTEPAVAAPAPAARPAVPLAPGARGGTGPVDSEQRARYLKVLAERFGSRTKGSKEFAQRFRPLIADSRSSIGFRPATKELVYPIAAERGEGARLWDIDGNEYVDLTMGWGVHLLGHNPPAVMAALRERLDVGFVVAPRTEVVEEVAAVLLELTGMERVAFLNSGTEAVMTALRMARTATGRDDVVVFSTAYHGHADGVLATAAVENGVRITRPSTPGIPAGAVANLHVLDFGTDEALDFIERHGPRLAAVLTEPVTLRTPGVQNPEFLRRVREITRRHGTKLIFDEMVTGFRCHPAGVQGLYGIDADLATYGKIIGGGLPIGVIAGRGGIMDTIDGGVWDFGDDSRPTAESTFFAGTFCQHPMTMVAARAVLNHLRAEGPALQWNLDRTTELFADGLNADFRELDVPIEVRRFSSLFRFEHEQNLDPLYFNLLDRGVFVWELRNFFLSTAHEQADLDHIRAAVRDSVTELREHGVLGPGGTATDAPVVPVPAPRSTLAQRQQAALDEGGVPAYRMSVGFWLDGVLDRDALRDAVQGLVARHEALRTTLAADGVTLVVHPAAETALGEVLTEHVCPDDDDLDRFRQSWAEQPIGLAAGPVFRVALVQTAPQRHLLLIAGAHAAVDGWSFGVLVDDLVALYNAGCQDARPLLPPAAQFRDYTAWHERVAAGPDAAEHRDYWRTLLRGAEAPKLPGAGTSAPFPFRAERHSVQLDAEFCDRMRETAREQGATVFAYLVAAWGAVLHEVTGQDDLVVPVLAARRPPELDRMAGYCSNLLPLRLRRTADVLAADYVADVMEHLVTGLETQDHPFADLIEELAPGAGLRAGLLATSISFYRRVAAPPMAGITVSDADPLPITHTGHPLALNIVEGADGLRCDFEIATDVVAPELATTIAGRYRTLLDGLLAGGDRP</sequence>
<evidence type="ECO:0000256" key="1">
    <source>
        <dbReference type="ARBA" id="ARBA00001933"/>
    </source>
</evidence>
<dbReference type="SUPFAM" id="SSF47336">
    <property type="entry name" value="ACP-like"/>
    <property type="match status" value="1"/>
</dbReference>
<dbReference type="SMART" id="SM00823">
    <property type="entry name" value="PKS_PP"/>
    <property type="match status" value="1"/>
</dbReference>
<dbReference type="PANTHER" id="PTHR43713">
    <property type="entry name" value="GLUTAMATE-1-SEMIALDEHYDE 2,1-AMINOMUTASE"/>
    <property type="match status" value="1"/>
</dbReference>
<dbReference type="Pfam" id="PF00550">
    <property type="entry name" value="PP-binding"/>
    <property type="match status" value="1"/>
</dbReference>
<dbReference type="InterPro" id="IPR015421">
    <property type="entry name" value="PyrdxlP-dep_Trfase_major"/>
</dbReference>
<dbReference type="Proteomes" id="UP001440984">
    <property type="component" value="Unassembled WGS sequence"/>
</dbReference>
<dbReference type="InterPro" id="IPR015422">
    <property type="entry name" value="PyrdxlP-dep_Trfase_small"/>
</dbReference>
<keyword evidence="8" id="KW-0808">Transferase</keyword>
<dbReference type="InterPro" id="IPR005814">
    <property type="entry name" value="Aminotrans_3"/>
</dbReference>
<dbReference type="PROSITE" id="PS50075">
    <property type="entry name" value="CARRIER"/>
    <property type="match status" value="1"/>
</dbReference>
<evidence type="ECO:0000256" key="4">
    <source>
        <dbReference type="ARBA" id="ARBA00022553"/>
    </source>
</evidence>
<evidence type="ECO:0000256" key="6">
    <source>
        <dbReference type="ARBA" id="ARBA00023194"/>
    </source>
</evidence>
<dbReference type="Pfam" id="PF00202">
    <property type="entry name" value="Aminotran_3"/>
    <property type="match status" value="1"/>
</dbReference>
<evidence type="ECO:0000256" key="3">
    <source>
        <dbReference type="ARBA" id="ARBA00022450"/>
    </source>
</evidence>
<dbReference type="SUPFAM" id="SSF52777">
    <property type="entry name" value="CoA-dependent acyltransferases"/>
    <property type="match status" value="2"/>
</dbReference>
<dbReference type="InterPro" id="IPR006162">
    <property type="entry name" value="Ppantetheine_attach_site"/>
</dbReference>
<dbReference type="Pfam" id="PF00668">
    <property type="entry name" value="Condensation"/>
    <property type="match status" value="1"/>
</dbReference>
<dbReference type="InterPro" id="IPR036736">
    <property type="entry name" value="ACP-like_sf"/>
</dbReference>